<feature type="chain" id="PRO_5024434486" evidence="10">
    <location>
        <begin position="19"/>
        <end position="237"/>
    </location>
</feature>
<dbReference type="GO" id="GO:0016020">
    <property type="term" value="C:membrane"/>
    <property type="evidence" value="ECO:0007669"/>
    <property type="project" value="UniProtKB-SubCell"/>
</dbReference>
<dbReference type="Gene3D" id="3.80.10.10">
    <property type="entry name" value="Ribonuclease Inhibitor"/>
    <property type="match status" value="1"/>
</dbReference>
<keyword evidence="5" id="KW-0677">Repeat</keyword>
<dbReference type="SUPFAM" id="SSF52058">
    <property type="entry name" value="L domain-like"/>
    <property type="match status" value="1"/>
</dbReference>
<keyword evidence="11" id="KW-0808">Transferase</keyword>
<reference evidence="12" key="2">
    <citation type="submission" date="2019-10" db="EMBL/GenBank/DDBJ databases">
        <title>A de novo genome assembly of a pear dwarfing rootstock.</title>
        <authorList>
            <person name="Wang F."/>
            <person name="Wang J."/>
            <person name="Li S."/>
            <person name="Zhang Y."/>
            <person name="Fang M."/>
            <person name="Ma L."/>
            <person name="Zhao Y."/>
            <person name="Jiang S."/>
        </authorList>
    </citation>
    <scope>NUCLEOTIDE SEQUENCE [LARGE SCALE GENOMIC DNA]</scope>
</reference>
<accession>A0A5N5FVN7</accession>
<dbReference type="OrthoDB" id="1743585at2759"/>
<evidence type="ECO:0000256" key="10">
    <source>
        <dbReference type="SAM" id="SignalP"/>
    </source>
</evidence>
<comment type="subcellular location">
    <subcellularLocation>
        <location evidence="1">Membrane</location>
        <topology evidence="1">Single-pass membrane protein</topology>
    </subcellularLocation>
</comment>
<organism evidence="11 12">
    <name type="scientific">Pyrus ussuriensis x Pyrus communis</name>
    <dbReference type="NCBI Taxonomy" id="2448454"/>
    <lineage>
        <taxon>Eukaryota</taxon>
        <taxon>Viridiplantae</taxon>
        <taxon>Streptophyta</taxon>
        <taxon>Embryophyta</taxon>
        <taxon>Tracheophyta</taxon>
        <taxon>Spermatophyta</taxon>
        <taxon>Magnoliopsida</taxon>
        <taxon>eudicotyledons</taxon>
        <taxon>Gunneridae</taxon>
        <taxon>Pentapetalae</taxon>
        <taxon>rosids</taxon>
        <taxon>fabids</taxon>
        <taxon>Rosales</taxon>
        <taxon>Rosaceae</taxon>
        <taxon>Amygdaloideae</taxon>
        <taxon>Maleae</taxon>
        <taxon>Pyrus</taxon>
    </lineage>
</organism>
<dbReference type="InterPro" id="IPR001611">
    <property type="entry name" value="Leu-rich_rpt"/>
</dbReference>
<reference evidence="11 12" key="3">
    <citation type="submission" date="2019-11" db="EMBL/GenBank/DDBJ databases">
        <title>A de novo genome assembly of a pear dwarfing rootstock.</title>
        <authorList>
            <person name="Wang F."/>
            <person name="Wang J."/>
            <person name="Li S."/>
            <person name="Zhang Y."/>
            <person name="Fang M."/>
            <person name="Ma L."/>
            <person name="Zhao Y."/>
            <person name="Jiang S."/>
        </authorList>
    </citation>
    <scope>NUCLEOTIDE SEQUENCE [LARGE SCALE GENOMIC DNA]</scope>
    <source>
        <strain evidence="11">S2</strain>
        <tissue evidence="11">Leaf</tissue>
    </source>
</reference>
<evidence type="ECO:0000313" key="12">
    <source>
        <dbReference type="Proteomes" id="UP000327157"/>
    </source>
</evidence>
<evidence type="ECO:0000256" key="2">
    <source>
        <dbReference type="ARBA" id="ARBA00022614"/>
    </source>
</evidence>
<keyword evidence="12" id="KW-1185">Reference proteome</keyword>
<keyword evidence="2" id="KW-0433">Leucine-rich repeat</keyword>
<keyword evidence="3" id="KW-0812">Transmembrane</keyword>
<evidence type="ECO:0000256" key="6">
    <source>
        <dbReference type="ARBA" id="ARBA00022989"/>
    </source>
</evidence>
<name>A0A5N5FVN7_9ROSA</name>
<dbReference type="PANTHER" id="PTHR47986">
    <property type="entry name" value="OSJNBA0070M12.3 PROTEIN"/>
    <property type="match status" value="1"/>
</dbReference>
<keyword evidence="11" id="KW-0418">Kinase</keyword>
<evidence type="ECO:0000256" key="3">
    <source>
        <dbReference type="ARBA" id="ARBA00022692"/>
    </source>
</evidence>
<dbReference type="InterPro" id="IPR052422">
    <property type="entry name" value="Auxin_Ser/Thr_Kinase"/>
</dbReference>
<evidence type="ECO:0000256" key="7">
    <source>
        <dbReference type="ARBA" id="ARBA00023136"/>
    </source>
</evidence>
<proteinExistence type="predicted"/>
<dbReference type="PANTHER" id="PTHR47986:SF10">
    <property type="entry name" value="RECEPTOR-LIKE KINASE TMK4"/>
    <property type="match status" value="1"/>
</dbReference>
<feature type="signal peptide" evidence="10">
    <location>
        <begin position="1"/>
        <end position="18"/>
    </location>
</feature>
<dbReference type="InterPro" id="IPR032675">
    <property type="entry name" value="LRR_dom_sf"/>
</dbReference>
<keyword evidence="9" id="KW-0325">Glycoprotein</keyword>
<evidence type="ECO:0000256" key="9">
    <source>
        <dbReference type="ARBA" id="ARBA00023180"/>
    </source>
</evidence>
<evidence type="ECO:0000313" key="11">
    <source>
        <dbReference type="EMBL" id="KAB2606967.1"/>
    </source>
</evidence>
<keyword evidence="8 11" id="KW-0675">Receptor</keyword>
<sequence length="237" mass="25898">MVFYSLCGWFLLSDLCSTSNRHFCPPRPANRPTCKAGSLPHDLDLLIIGGSSDDHQHKASITVSTSRTHHSLSLSRATLSAAPFLLWPTSLQEVYLDTNNFTSIPAGYFTGLSSLQILSMSQNINLYIWVFPSELTEASSLVTFAAGNVNLYGSLPDVFDLFPNLQNLRLSYNNFTGLRESFVQNIHTNEGKADLCGSADLPVSAASAETLDSGASRHLGKAQGKYFNQGKRLQVFS</sequence>
<dbReference type="Pfam" id="PF13855">
    <property type="entry name" value="LRR_8"/>
    <property type="match status" value="1"/>
</dbReference>
<keyword evidence="7" id="KW-0472">Membrane</keyword>
<comment type="caution">
    <text evidence="11">The sequence shown here is derived from an EMBL/GenBank/DDBJ whole genome shotgun (WGS) entry which is preliminary data.</text>
</comment>
<reference evidence="11 12" key="1">
    <citation type="submission" date="2019-09" db="EMBL/GenBank/DDBJ databases">
        <authorList>
            <person name="Ou C."/>
        </authorList>
    </citation>
    <scope>NUCLEOTIDE SEQUENCE [LARGE SCALE GENOMIC DNA]</scope>
    <source>
        <strain evidence="11">S2</strain>
        <tissue evidence="11">Leaf</tissue>
    </source>
</reference>
<protein>
    <submittedName>
        <fullName evidence="11">Receptor protein kinase TMK1</fullName>
    </submittedName>
</protein>
<dbReference type="Proteomes" id="UP000327157">
    <property type="component" value="Chromosome 11"/>
</dbReference>
<dbReference type="EMBL" id="SMOL01000559">
    <property type="protein sequence ID" value="KAB2606967.1"/>
    <property type="molecule type" value="Genomic_DNA"/>
</dbReference>
<evidence type="ECO:0000256" key="4">
    <source>
        <dbReference type="ARBA" id="ARBA00022729"/>
    </source>
</evidence>
<keyword evidence="6" id="KW-1133">Transmembrane helix</keyword>
<evidence type="ECO:0000256" key="5">
    <source>
        <dbReference type="ARBA" id="ARBA00022737"/>
    </source>
</evidence>
<keyword evidence="4 10" id="KW-0732">Signal</keyword>
<evidence type="ECO:0000256" key="1">
    <source>
        <dbReference type="ARBA" id="ARBA00004167"/>
    </source>
</evidence>
<dbReference type="AlphaFoldDB" id="A0A5N5FVN7"/>
<dbReference type="GO" id="GO:0016301">
    <property type="term" value="F:kinase activity"/>
    <property type="evidence" value="ECO:0007669"/>
    <property type="project" value="UniProtKB-KW"/>
</dbReference>
<dbReference type="Pfam" id="PF00560">
    <property type="entry name" value="LRR_1"/>
    <property type="match status" value="1"/>
</dbReference>
<evidence type="ECO:0000256" key="8">
    <source>
        <dbReference type="ARBA" id="ARBA00023170"/>
    </source>
</evidence>
<gene>
    <name evidence="11" type="ORF">D8674_006684</name>
</gene>